<dbReference type="EMBL" id="MT144637">
    <property type="protein sequence ID" value="QJH96021.1"/>
    <property type="molecule type" value="Genomic_DNA"/>
</dbReference>
<evidence type="ECO:0000313" key="1">
    <source>
        <dbReference type="EMBL" id="QJA48625.1"/>
    </source>
</evidence>
<sequence>MTSAQDNREKAKEIRLAKLMDRVESLADDHYKHPTAKARLHAVLCDIMIRVGLRMSELEKEEREWKRFIS</sequence>
<evidence type="ECO:0000313" key="4">
    <source>
        <dbReference type="EMBL" id="QJH96021.1"/>
    </source>
</evidence>
<evidence type="ECO:0000313" key="2">
    <source>
        <dbReference type="EMBL" id="QJA59284.1"/>
    </source>
</evidence>
<dbReference type="EMBL" id="MT141363">
    <property type="protein sequence ID" value="QJA59284.1"/>
    <property type="molecule type" value="Genomic_DNA"/>
</dbReference>
<dbReference type="EMBL" id="MT144093">
    <property type="protein sequence ID" value="QJA48625.1"/>
    <property type="molecule type" value="Genomic_DNA"/>
</dbReference>
<reference evidence="1" key="1">
    <citation type="submission" date="2020-03" db="EMBL/GenBank/DDBJ databases">
        <title>The deep terrestrial virosphere.</title>
        <authorList>
            <person name="Holmfeldt K."/>
            <person name="Nilsson E."/>
            <person name="Simone D."/>
            <person name="Lopez-Fernandez M."/>
            <person name="Wu X."/>
            <person name="de Brujin I."/>
            <person name="Lundin D."/>
            <person name="Andersson A."/>
            <person name="Bertilsson S."/>
            <person name="Dopson M."/>
        </authorList>
    </citation>
    <scope>NUCLEOTIDE SEQUENCE</scope>
    <source>
        <strain evidence="3">MM415A01373</strain>
        <strain evidence="2">MM415B01317</strain>
        <strain evidence="1">TM448A01065</strain>
        <strain evidence="4">TM448B00595</strain>
    </source>
</reference>
<accession>A0A6H1ZMX5</accession>
<organism evidence="1">
    <name type="scientific">viral metagenome</name>
    <dbReference type="NCBI Taxonomy" id="1070528"/>
    <lineage>
        <taxon>unclassified sequences</taxon>
        <taxon>metagenomes</taxon>
        <taxon>organismal metagenomes</taxon>
    </lineage>
</organism>
<name>A0A6H1ZMX5_9ZZZZ</name>
<dbReference type="AlphaFoldDB" id="A0A6H1ZMX5"/>
<evidence type="ECO:0000313" key="3">
    <source>
        <dbReference type="EMBL" id="QJA77040.1"/>
    </source>
</evidence>
<dbReference type="EMBL" id="MT142260">
    <property type="protein sequence ID" value="QJA77040.1"/>
    <property type="molecule type" value="Genomic_DNA"/>
</dbReference>
<gene>
    <name evidence="3" type="ORF">MM415A01373_0006</name>
    <name evidence="2" type="ORF">MM415B01317_0016</name>
    <name evidence="1" type="ORF">TM448A01065_0009</name>
    <name evidence="4" type="ORF">TM448B00595_0011</name>
</gene>
<protein>
    <submittedName>
        <fullName evidence="1">Uncharacterized protein</fullName>
    </submittedName>
</protein>
<proteinExistence type="predicted"/>